<dbReference type="GO" id="GO:0009263">
    <property type="term" value="P:deoxyribonucleotide biosynthetic process"/>
    <property type="evidence" value="ECO:0007669"/>
    <property type="project" value="InterPro"/>
</dbReference>
<dbReference type="InterPro" id="IPR009078">
    <property type="entry name" value="Ferritin-like_SF"/>
</dbReference>
<dbReference type="Pfam" id="PF00268">
    <property type="entry name" value="Ribonuc_red_sm"/>
    <property type="match status" value="1"/>
</dbReference>
<dbReference type="PANTHER" id="PTHR23409:SF18">
    <property type="entry name" value="RIBONUCLEOSIDE-DIPHOSPHATE REDUCTASE SUBUNIT M2"/>
    <property type="match status" value="1"/>
</dbReference>
<dbReference type="EMBL" id="QJKJ01004531">
    <property type="protein sequence ID" value="RDX93781.1"/>
    <property type="molecule type" value="Genomic_DNA"/>
</dbReference>
<keyword evidence="2" id="KW-1185">Reference proteome</keyword>
<comment type="caution">
    <text evidence="1">The sequence shown here is derived from an EMBL/GenBank/DDBJ whole genome shotgun (WGS) entry which is preliminary data.</text>
</comment>
<evidence type="ECO:0000313" key="2">
    <source>
        <dbReference type="Proteomes" id="UP000257109"/>
    </source>
</evidence>
<dbReference type="InterPro" id="IPR000358">
    <property type="entry name" value="RNR_small_fam"/>
</dbReference>
<protein>
    <submittedName>
        <fullName evidence="1">Ribonucleoside-diphosphate reductase small chain B</fullName>
    </submittedName>
</protein>
<organism evidence="1 2">
    <name type="scientific">Mucuna pruriens</name>
    <name type="common">Velvet bean</name>
    <name type="synonym">Dolichos pruriens</name>
    <dbReference type="NCBI Taxonomy" id="157652"/>
    <lineage>
        <taxon>Eukaryota</taxon>
        <taxon>Viridiplantae</taxon>
        <taxon>Streptophyta</taxon>
        <taxon>Embryophyta</taxon>
        <taxon>Tracheophyta</taxon>
        <taxon>Spermatophyta</taxon>
        <taxon>Magnoliopsida</taxon>
        <taxon>eudicotyledons</taxon>
        <taxon>Gunneridae</taxon>
        <taxon>Pentapetalae</taxon>
        <taxon>rosids</taxon>
        <taxon>fabids</taxon>
        <taxon>Fabales</taxon>
        <taxon>Fabaceae</taxon>
        <taxon>Papilionoideae</taxon>
        <taxon>50 kb inversion clade</taxon>
        <taxon>NPAAA clade</taxon>
        <taxon>indigoferoid/millettioid clade</taxon>
        <taxon>Phaseoleae</taxon>
        <taxon>Mucuna</taxon>
    </lineage>
</organism>
<name>A0A371GTB2_MUCPR</name>
<dbReference type="PANTHER" id="PTHR23409">
    <property type="entry name" value="RIBONUCLEOSIDE-DIPHOSPHATE REDUCTASE SMALL CHAIN"/>
    <property type="match status" value="1"/>
</dbReference>
<sequence length="132" mass="15293">MYLLLDTYVKDSAQKVHLFPAIDNISFIAIFRKAFFPQTWHLYKKTESSFLTLGEVDVSWDLSQRNSLTAGERYFIIHVIAVFFTIEDGIILENLASRFMNEVQVPQVLAFYSFQIAMKNVHSEMCSLLLDT</sequence>
<proteinExistence type="predicted"/>
<dbReference type="GO" id="GO:0016491">
    <property type="term" value="F:oxidoreductase activity"/>
    <property type="evidence" value="ECO:0007669"/>
    <property type="project" value="InterPro"/>
</dbReference>
<accession>A0A371GTB2</accession>
<dbReference type="AlphaFoldDB" id="A0A371GTB2"/>
<dbReference type="OrthoDB" id="10248373at2759"/>
<dbReference type="STRING" id="157652.A0A371GTB2"/>
<dbReference type="InterPro" id="IPR012348">
    <property type="entry name" value="RNR-like"/>
</dbReference>
<feature type="non-terminal residue" evidence="1">
    <location>
        <position position="1"/>
    </location>
</feature>
<reference evidence="1" key="1">
    <citation type="submission" date="2018-05" db="EMBL/GenBank/DDBJ databases">
        <title>Draft genome of Mucuna pruriens seed.</title>
        <authorList>
            <person name="Nnadi N.E."/>
            <person name="Vos R."/>
            <person name="Hasami M.H."/>
            <person name="Devisetty U.K."/>
            <person name="Aguiy J.C."/>
        </authorList>
    </citation>
    <scope>NUCLEOTIDE SEQUENCE [LARGE SCALE GENOMIC DNA]</scope>
    <source>
        <strain evidence="1">JCA_2017</strain>
    </source>
</reference>
<gene>
    <name evidence="1" type="primary">RNR2B</name>
    <name evidence="1" type="ORF">CR513_23915</name>
</gene>
<evidence type="ECO:0000313" key="1">
    <source>
        <dbReference type="EMBL" id="RDX93781.1"/>
    </source>
</evidence>
<dbReference type="Gene3D" id="1.10.620.20">
    <property type="entry name" value="Ribonucleotide Reductase, subunit A"/>
    <property type="match status" value="1"/>
</dbReference>
<dbReference type="Proteomes" id="UP000257109">
    <property type="component" value="Unassembled WGS sequence"/>
</dbReference>
<dbReference type="SUPFAM" id="SSF47240">
    <property type="entry name" value="Ferritin-like"/>
    <property type="match status" value="1"/>
</dbReference>